<accession>A0A0A9H4J3</accession>
<proteinExistence type="predicted"/>
<sequence>MLLQPRRLHQQAASLLISRRDGGVLDLATLAGREMAGTLAAAATPALASPMQASPTQGKFMEGQIQRAGLQCSRHCFIPLQITKLYGRRFELRISIFPSCWSLADAICKPLLFV</sequence>
<reference evidence="1" key="1">
    <citation type="submission" date="2014-09" db="EMBL/GenBank/DDBJ databases">
        <authorList>
            <person name="Magalhaes I.L.F."/>
            <person name="Oliveira U."/>
            <person name="Santos F.R."/>
            <person name="Vidigal T.H.D.A."/>
            <person name="Brescovit A.D."/>
            <person name="Santos A.J."/>
        </authorList>
    </citation>
    <scope>NUCLEOTIDE SEQUENCE</scope>
    <source>
        <tissue evidence="1">Shoot tissue taken approximately 20 cm above the soil surface</tissue>
    </source>
</reference>
<organism evidence="1">
    <name type="scientific">Arundo donax</name>
    <name type="common">Giant reed</name>
    <name type="synonym">Donax arundinaceus</name>
    <dbReference type="NCBI Taxonomy" id="35708"/>
    <lineage>
        <taxon>Eukaryota</taxon>
        <taxon>Viridiplantae</taxon>
        <taxon>Streptophyta</taxon>
        <taxon>Embryophyta</taxon>
        <taxon>Tracheophyta</taxon>
        <taxon>Spermatophyta</taxon>
        <taxon>Magnoliopsida</taxon>
        <taxon>Liliopsida</taxon>
        <taxon>Poales</taxon>
        <taxon>Poaceae</taxon>
        <taxon>PACMAD clade</taxon>
        <taxon>Arundinoideae</taxon>
        <taxon>Arundineae</taxon>
        <taxon>Arundo</taxon>
    </lineage>
</organism>
<evidence type="ECO:0000313" key="1">
    <source>
        <dbReference type="EMBL" id="JAE29786.1"/>
    </source>
</evidence>
<protein>
    <submittedName>
        <fullName evidence="1">Uncharacterized protein</fullName>
    </submittedName>
</protein>
<dbReference type="AlphaFoldDB" id="A0A0A9H4J3"/>
<name>A0A0A9H4J3_ARUDO</name>
<dbReference type="EMBL" id="GBRH01168110">
    <property type="protein sequence ID" value="JAE29786.1"/>
    <property type="molecule type" value="Transcribed_RNA"/>
</dbReference>
<reference evidence="1" key="2">
    <citation type="journal article" date="2015" name="Data Brief">
        <title>Shoot transcriptome of the giant reed, Arundo donax.</title>
        <authorList>
            <person name="Barrero R.A."/>
            <person name="Guerrero F.D."/>
            <person name="Moolhuijzen P."/>
            <person name="Goolsby J.A."/>
            <person name="Tidwell J."/>
            <person name="Bellgard S.E."/>
            <person name="Bellgard M.I."/>
        </authorList>
    </citation>
    <scope>NUCLEOTIDE SEQUENCE</scope>
    <source>
        <tissue evidence="1">Shoot tissue taken approximately 20 cm above the soil surface</tissue>
    </source>
</reference>